<dbReference type="VEuPathDB" id="FungiDB:VP01_6735g1"/>
<dbReference type="EMBL" id="LAVV01012090">
    <property type="protein sequence ID" value="KNZ47036.1"/>
    <property type="molecule type" value="Genomic_DNA"/>
</dbReference>
<reference evidence="1 2" key="1">
    <citation type="submission" date="2015-08" db="EMBL/GenBank/DDBJ databases">
        <title>Next Generation Sequencing and Analysis of the Genome of Puccinia sorghi L Schw, the Causal Agent of Maize Common Rust.</title>
        <authorList>
            <person name="Rochi L."/>
            <person name="Burguener G."/>
            <person name="Darino M."/>
            <person name="Turjanski A."/>
            <person name="Kreff E."/>
            <person name="Dieguez M.J."/>
            <person name="Sacco F."/>
        </authorList>
    </citation>
    <scope>NUCLEOTIDE SEQUENCE [LARGE SCALE GENOMIC DNA]</scope>
    <source>
        <strain evidence="1 2">RO10H11247</strain>
    </source>
</reference>
<name>A0A0L6UEU8_9BASI</name>
<dbReference type="CDD" id="cd09276">
    <property type="entry name" value="Rnase_HI_RT_non_LTR"/>
    <property type="match status" value="1"/>
</dbReference>
<sequence>MFSSNGCCSIFSNQLKSLTRGFERSWLGNHLPIVQDELDRLNGADPESVLIRYASRQLWCGPDPILHHMELSKDQAVEATTELVSCIDSSPNSVAIFTDGSFDRERGGAGAVVCPALDLALTSALGMDPFFSNHECEAVGVLLAFKLIKLVAEQHPFSTAFIFTDNKRVLQRLLECNDEKSGQYIFLEILDAWNDIPVNLDLKLVWCPGHQGITKQYPRQKTKGECEQIGDGNQALNQS</sequence>
<evidence type="ECO:0000313" key="1">
    <source>
        <dbReference type="EMBL" id="KNZ47036.1"/>
    </source>
</evidence>
<dbReference type="InterPro" id="IPR036397">
    <property type="entry name" value="RNaseH_sf"/>
</dbReference>
<protein>
    <submittedName>
        <fullName evidence="1">Uncharacterized protein</fullName>
    </submittedName>
</protein>
<dbReference type="Gene3D" id="3.30.420.10">
    <property type="entry name" value="Ribonuclease H-like superfamily/Ribonuclease H"/>
    <property type="match status" value="1"/>
</dbReference>
<dbReference type="AlphaFoldDB" id="A0A0L6UEU8"/>
<keyword evidence="2" id="KW-1185">Reference proteome</keyword>
<organism evidence="1 2">
    <name type="scientific">Puccinia sorghi</name>
    <dbReference type="NCBI Taxonomy" id="27349"/>
    <lineage>
        <taxon>Eukaryota</taxon>
        <taxon>Fungi</taxon>
        <taxon>Dikarya</taxon>
        <taxon>Basidiomycota</taxon>
        <taxon>Pucciniomycotina</taxon>
        <taxon>Pucciniomycetes</taxon>
        <taxon>Pucciniales</taxon>
        <taxon>Pucciniaceae</taxon>
        <taxon>Puccinia</taxon>
    </lineage>
</organism>
<feature type="non-terminal residue" evidence="1">
    <location>
        <position position="239"/>
    </location>
</feature>
<gene>
    <name evidence="1" type="ORF">VP01_6735g1</name>
</gene>
<evidence type="ECO:0000313" key="2">
    <source>
        <dbReference type="Proteomes" id="UP000037035"/>
    </source>
</evidence>
<dbReference type="GO" id="GO:0003676">
    <property type="term" value="F:nucleic acid binding"/>
    <property type="evidence" value="ECO:0007669"/>
    <property type="project" value="InterPro"/>
</dbReference>
<dbReference type="InterPro" id="IPR012337">
    <property type="entry name" value="RNaseH-like_sf"/>
</dbReference>
<proteinExistence type="predicted"/>
<dbReference type="Proteomes" id="UP000037035">
    <property type="component" value="Unassembled WGS sequence"/>
</dbReference>
<comment type="caution">
    <text evidence="1">The sequence shown here is derived from an EMBL/GenBank/DDBJ whole genome shotgun (WGS) entry which is preliminary data.</text>
</comment>
<accession>A0A0L6UEU8</accession>
<dbReference type="SUPFAM" id="SSF53098">
    <property type="entry name" value="Ribonuclease H-like"/>
    <property type="match status" value="1"/>
</dbReference>
<dbReference type="OrthoDB" id="2976650at2759"/>